<organism evidence="13">
    <name type="scientific">Soboliphyme baturini</name>
    <dbReference type="NCBI Taxonomy" id="241478"/>
    <lineage>
        <taxon>Eukaryota</taxon>
        <taxon>Metazoa</taxon>
        <taxon>Ecdysozoa</taxon>
        <taxon>Nematoda</taxon>
        <taxon>Enoplea</taxon>
        <taxon>Dorylaimia</taxon>
        <taxon>Dioctophymatida</taxon>
        <taxon>Dioctophymatoidea</taxon>
        <taxon>Soboliphymatidae</taxon>
        <taxon>Soboliphyme</taxon>
    </lineage>
</organism>
<dbReference type="InterPro" id="IPR002820">
    <property type="entry name" value="Mopterin_CF_biosynth-C_dom"/>
</dbReference>
<keyword evidence="9" id="KW-0342">GTP-binding</keyword>
<evidence type="ECO:0000256" key="8">
    <source>
        <dbReference type="ARBA" id="ARBA00023014"/>
    </source>
</evidence>
<keyword evidence="7" id="KW-0408">Iron</keyword>
<dbReference type="SUPFAM" id="SSF55040">
    <property type="entry name" value="Molybdenum cofactor biosynthesis protein C, MoaC"/>
    <property type="match status" value="1"/>
</dbReference>
<dbReference type="CDD" id="cd01420">
    <property type="entry name" value="MoaC_PE"/>
    <property type="match status" value="1"/>
</dbReference>
<dbReference type="PROSITE" id="PS51918">
    <property type="entry name" value="RADICAL_SAM"/>
    <property type="match status" value="1"/>
</dbReference>
<evidence type="ECO:0000256" key="3">
    <source>
        <dbReference type="ARBA" id="ARBA00012575"/>
    </source>
</evidence>
<dbReference type="GO" id="GO:0005525">
    <property type="term" value="F:GTP binding"/>
    <property type="evidence" value="ECO:0007669"/>
    <property type="project" value="UniProtKB-KW"/>
</dbReference>
<dbReference type="InterPro" id="IPR058240">
    <property type="entry name" value="rSAM_sf"/>
</dbReference>
<dbReference type="SUPFAM" id="SSF102114">
    <property type="entry name" value="Radical SAM enzymes"/>
    <property type="match status" value="1"/>
</dbReference>
<evidence type="ECO:0000256" key="4">
    <source>
        <dbReference type="ARBA" id="ARBA00022691"/>
    </source>
</evidence>
<evidence type="ECO:0000256" key="1">
    <source>
        <dbReference type="ARBA" id="ARBA00001637"/>
    </source>
</evidence>
<keyword evidence="10" id="KW-0501">Molybdenum cofactor biosynthesis</keyword>
<dbReference type="AlphaFoldDB" id="A0A183ISC6"/>
<dbReference type="PANTHER" id="PTHR22960:SF0">
    <property type="entry name" value="MOLYBDENUM COFACTOR BIOSYNTHESIS PROTEIN 1"/>
    <property type="match status" value="1"/>
</dbReference>
<sequence>LFLLSSGSLEVVCKLPNIQKVSLTTNGLVLSRLLTELVEAGLNGLNISLDSLVEQKFEFLTRRKGWTNVWNSVVLAEKLFSPLKLNCVVMRGVNDDELCDFVQLTRMMNLDVRFIEFMPFSGNKWSQRKFFPYSEMLGMIQRVFPELVKLSDTLDSTSKAYKIPGYVGQIGFITSMSKNFCSSCTRLRITADGNLKTCLHGASEVSLRDAIRQGKTEQELCQLISDAVKAKKAAHAGMLNIEAEKNRPMILIGHERPRHGIHFLSLAPKPEKIERRQLHTSVSSLKTFSHLDTSGKAVMVDIGAKPSTNRVAHARSTVVLSPEIIDLISKNLMKKGDVLTVAQIAGIMAAKRTAGLIPLCHNIALSDVKVDHELDSNSTSVHFFSTVQCCAQTGAEMEALTAVAVAALCLYDMCKAISKSIVITDIKLLHKKGGKSDF</sequence>
<feature type="domain" description="Radical SAM core" evidence="12">
    <location>
        <begin position="1"/>
        <end position="150"/>
    </location>
</feature>
<evidence type="ECO:0000256" key="5">
    <source>
        <dbReference type="ARBA" id="ARBA00022723"/>
    </source>
</evidence>
<dbReference type="InterPro" id="IPR047594">
    <property type="entry name" value="MoaC_bact/euk"/>
</dbReference>
<keyword evidence="5" id="KW-0479">Metal-binding</keyword>
<dbReference type="EC" id="4.6.1.17" evidence="3"/>
<name>A0A183ISC6_9BILA</name>
<dbReference type="InterPro" id="IPR013785">
    <property type="entry name" value="Aldolase_TIM"/>
</dbReference>
<dbReference type="GO" id="GO:0061798">
    <property type="term" value="F:GTP 3',8'-cyclase activity"/>
    <property type="evidence" value="ECO:0007669"/>
    <property type="project" value="TreeGrafter"/>
</dbReference>
<dbReference type="GO" id="GO:0061799">
    <property type="term" value="F:cyclic pyranopterin monophosphate synthase activity"/>
    <property type="evidence" value="ECO:0007669"/>
    <property type="project" value="UniProtKB-EC"/>
</dbReference>
<evidence type="ECO:0000256" key="6">
    <source>
        <dbReference type="ARBA" id="ARBA00022741"/>
    </source>
</evidence>
<dbReference type="Gene3D" id="3.30.70.640">
    <property type="entry name" value="Molybdopterin cofactor biosynthesis C (MoaC) domain"/>
    <property type="match status" value="1"/>
</dbReference>
<dbReference type="GO" id="GO:0051539">
    <property type="term" value="F:4 iron, 4 sulfur cluster binding"/>
    <property type="evidence" value="ECO:0007669"/>
    <property type="project" value="UniProtKB-KW"/>
</dbReference>
<dbReference type="InterPro" id="IPR010505">
    <property type="entry name" value="MoaA_twitch"/>
</dbReference>
<keyword evidence="4" id="KW-0949">S-adenosyl-L-methionine</keyword>
<dbReference type="GO" id="GO:0006777">
    <property type="term" value="P:Mo-molybdopterin cofactor biosynthetic process"/>
    <property type="evidence" value="ECO:0007669"/>
    <property type="project" value="UniProtKB-KW"/>
</dbReference>
<keyword evidence="6" id="KW-0547">Nucleotide-binding</keyword>
<evidence type="ECO:0000256" key="7">
    <source>
        <dbReference type="ARBA" id="ARBA00023004"/>
    </source>
</evidence>
<proteinExistence type="predicted"/>
<dbReference type="InterPro" id="IPR036522">
    <property type="entry name" value="MoaC_sf"/>
</dbReference>
<dbReference type="PANTHER" id="PTHR22960">
    <property type="entry name" value="MOLYBDOPTERIN COFACTOR SYNTHESIS PROTEIN A"/>
    <property type="match status" value="1"/>
</dbReference>
<dbReference type="WBParaSite" id="SBAD_0000677701-mRNA-1">
    <property type="protein sequence ID" value="SBAD_0000677701-mRNA-1"/>
    <property type="gene ID" value="SBAD_0000677701"/>
</dbReference>
<comment type="pathway">
    <text evidence="2">Cofactor biosynthesis; molybdopterin biosynthesis.</text>
</comment>
<dbReference type="InterPro" id="IPR023045">
    <property type="entry name" value="MoaC"/>
</dbReference>
<dbReference type="NCBIfam" id="NF006870">
    <property type="entry name" value="PRK09364.1"/>
    <property type="match status" value="1"/>
</dbReference>
<evidence type="ECO:0000256" key="2">
    <source>
        <dbReference type="ARBA" id="ARBA00005046"/>
    </source>
</evidence>
<evidence type="ECO:0000256" key="11">
    <source>
        <dbReference type="ARBA" id="ARBA00023239"/>
    </source>
</evidence>
<dbReference type="Pfam" id="PF04055">
    <property type="entry name" value="Radical_SAM"/>
    <property type="match status" value="1"/>
</dbReference>
<dbReference type="UniPathway" id="UPA00344"/>
<dbReference type="CDD" id="cd21117">
    <property type="entry name" value="Twitch_MoaA"/>
    <property type="match status" value="1"/>
</dbReference>
<dbReference type="Pfam" id="PF06463">
    <property type="entry name" value="Mob_synth_C"/>
    <property type="match status" value="1"/>
</dbReference>
<dbReference type="NCBIfam" id="TIGR00581">
    <property type="entry name" value="moaC"/>
    <property type="match status" value="1"/>
</dbReference>
<keyword evidence="11" id="KW-0456">Lyase</keyword>
<reference evidence="13" key="1">
    <citation type="submission" date="2016-06" db="UniProtKB">
        <authorList>
            <consortium name="WormBaseParasite"/>
        </authorList>
    </citation>
    <scope>IDENTIFICATION</scope>
</reference>
<evidence type="ECO:0000256" key="10">
    <source>
        <dbReference type="ARBA" id="ARBA00023150"/>
    </source>
</evidence>
<dbReference type="GO" id="GO:0046872">
    <property type="term" value="F:metal ion binding"/>
    <property type="evidence" value="ECO:0007669"/>
    <property type="project" value="UniProtKB-KW"/>
</dbReference>
<dbReference type="InterPro" id="IPR050105">
    <property type="entry name" value="MoCo_biosynth_MoaA/MoaC"/>
</dbReference>
<comment type="catalytic activity">
    <reaction evidence="1">
        <text>(8S)-3',8-cyclo-7,8-dihydroguanosine 5'-triphosphate = cyclic pyranopterin phosphate + diphosphate</text>
        <dbReference type="Rhea" id="RHEA:49580"/>
        <dbReference type="ChEBI" id="CHEBI:33019"/>
        <dbReference type="ChEBI" id="CHEBI:59648"/>
        <dbReference type="ChEBI" id="CHEBI:131766"/>
        <dbReference type="EC" id="4.6.1.17"/>
    </reaction>
</comment>
<dbReference type="Pfam" id="PF01967">
    <property type="entry name" value="MoaC"/>
    <property type="match status" value="1"/>
</dbReference>
<evidence type="ECO:0000259" key="12">
    <source>
        <dbReference type="PROSITE" id="PS51918"/>
    </source>
</evidence>
<protein>
    <recommendedName>
        <fullName evidence="3">cyclic pyranopterin monophosphate synthase</fullName>
        <ecNumber evidence="3">4.6.1.17</ecNumber>
    </recommendedName>
</protein>
<evidence type="ECO:0000256" key="9">
    <source>
        <dbReference type="ARBA" id="ARBA00023134"/>
    </source>
</evidence>
<accession>A0A183ISC6</accession>
<dbReference type="Gene3D" id="3.20.20.70">
    <property type="entry name" value="Aldolase class I"/>
    <property type="match status" value="1"/>
</dbReference>
<evidence type="ECO:0000313" key="13">
    <source>
        <dbReference type="WBParaSite" id="SBAD_0000677701-mRNA-1"/>
    </source>
</evidence>
<keyword evidence="8" id="KW-0411">Iron-sulfur</keyword>
<dbReference type="InterPro" id="IPR007197">
    <property type="entry name" value="rSAM"/>
</dbReference>